<sequence length="205" mass="23236">MEHLDQARWDALWLRLGAPAPEGSFDQLREAYGAPQRQYHSTAHISACLGHFDEWSHLADHPDRVELALWTHDLVYDPKRQDNEAASAEQTVAWLLQAGLGEHGEALRGLILATRHMEPPRAGDAELVVDLDLSILAAPKEVYDAYEKAVRAEYEWVPEPLFRAGRSKLLKQLLDMPRLYHKTPLAQRWEQPARENLLGALQALA</sequence>
<keyword evidence="4" id="KW-1185">Reference proteome</keyword>
<dbReference type="AlphaFoldDB" id="A0A6J4E8L8"/>
<evidence type="ECO:0000313" key="2">
    <source>
        <dbReference type="EMBL" id="GJN55450.1"/>
    </source>
</evidence>
<dbReference type="KEGG" id="ptw:TUM18999_38800"/>
<dbReference type="EMBL" id="BQKM01000018">
    <property type="protein sequence ID" value="GJN55450.1"/>
    <property type="molecule type" value="Genomic_DNA"/>
</dbReference>
<evidence type="ECO:0000313" key="4">
    <source>
        <dbReference type="Proteomes" id="UP001054892"/>
    </source>
</evidence>
<dbReference type="SUPFAM" id="SSF109604">
    <property type="entry name" value="HD-domain/PDEase-like"/>
    <property type="match status" value="1"/>
</dbReference>
<proteinExistence type="predicted"/>
<name>A0A6J4E8L8_9PSED</name>
<dbReference type="RefSeq" id="WP_173177853.1">
    <property type="nucleotide sequence ID" value="NZ_AP023189.1"/>
</dbReference>
<evidence type="ECO:0000313" key="1">
    <source>
        <dbReference type="EMBL" id="BCG25689.1"/>
    </source>
</evidence>
<evidence type="ECO:0000313" key="3">
    <source>
        <dbReference type="Proteomes" id="UP000509383"/>
    </source>
</evidence>
<dbReference type="Proteomes" id="UP000509383">
    <property type="component" value="Chromosome"/>
</dbReference>
<accession>A0A6J4E8L8</accession>
<dbReference type="EMBL" id="AP023189">
    <property type="protein sequence ID" value="BCG25689.1"/>
    <property type="molecule type" value="Genomic_DNA"/>
</dbReference>
<organism evidence="1 3">
    <name type="scientific">Pseudomonas tohonis</name>
    <dbReference type="NCBI Taxonomy" id="2725477"/>
    <lineage>
        <taxon>Bacteria</taxon>
        <taxon>Pseudomonadati</taxon>
        <taxon>Pseudomonadota</taxon>
        <taxon>Gammaproteobacteria</taxon>
        <taxon>Pseudomonadales</taxon>
        <taxon>Pseudomonadaceae</taxon>
        <taxon>Pseudomonas</taxon>
    </lineage>
</organism>
<protein>
    <recommendedName>
        <fullName evidence="5">N-methyl-D-aspartate receptor NMDAR2C subunit</fullName>
    </recommendedName>
</protein>
<dbReference type="PANTHER" id="PTHR21174">
    <property type="match status" value="1"/>
</dbReference>
<reference evidence="1 3" key="1">
    <citation type="submission" date="2020-05" db="EMBL/GenBank/DDBJ databases">
        <title>Characterization of novel class B3 metallo-beta-lactamase from novel Pseudomonas species.</title>
        <authorList>
            <person name="Yamada K."/>
            <person name="Aoki K."/>
            <person name="Ishii Y."/>
        </authorList>
    </citation>
    <scope>NUCLEOTIDE SEQUENCE [LARGE SCALE GENOMIC DNA]</scope>
    <source>
        <strain evidence="1 3">TUM18999</strain>
        <strain evidence="2 4">TUM20286</strain>
    </source>
</reference>
<dbReference type="InterPro" id="IPR009218">
    <property type="entry name" value="HD_phosphohydro"/>
</dbReference>
<dbReference type="PANTHER" id="PTHR21174:SF0">
    <property type="entry name" value="HD PHOSPHOHYDROLASE FAMILY PROTEIN-RELATED"/>
    <property type="match status" value="1"/>
</dbReference>
<gene>
    <name evidence="1" type="ORF">TUM18999_38800</name>
    <name evidence="2" type="ORF">TUM20286_52020</name>
</gene>
<dbReference type="PIRSF" id="PIRSF035170">
    <property type="entry name" value="HD_phosphohydro"/>
    <property type="match status" value="1"/>
</dbReference>
<evidence type="ECO:0008006" key="5">
    <source>
        <dbReference type="Google" id="ProtNLM"/>
    </source>
</evidence>
<dbReference type="Proteomes" id="UP001054892">
    <property type="component" value="Unassembled WGS sequence"/>
</dbReference>